<keyword evidence="3" id="KW-1185">Reference proteome</keyword>
<dbReference type="Proteomes" id="UP000282613">
    <property type="component" value="Unassembled WGS sequence"/>
</dbReference>
<evidence type="ECO:0000313" key="2">
    <source>
        <dbReference type="EMBL" id="VDK48142.1"/>
    </source>
</evidence>
<protein>
    <submittedName>
        <fullName evidence="4">Ysc84 domain-containing protein</fullName>
    </submittedName>
</protein>
<name>A0A0R3WGR8_TAEAS</name>
<reference evidence="4" key="1">
    <citation type="submission" date="2017-02" db="UniProtKB">
        <authorList>
            <consortium name="WormBaseParasite"/>
        </authorList>
    </citation>
    <scope>IDENTIFICATION</scope>
</reference>
<accession>A0A0R3WGR8</accession>
<gene>
    <name evidence="2" type="ORF">TASK_LOCUS10062</name>
</gene>
<reference evidence="2 3" key="2">
    <citation type="submission" date="2018-11" db="EMBL/GenBank/DDBJ databases">
        <authorList>
            <consortium name="Pathogen Informatics"/>
        </authorList>
    </citation>
    <scope>NUCLEOTIDE SEQUENCE [LARGE SCALE GENOMIC DNA]</scope>
</reference>
<evidence type="ECO:0000313" key="4">
    <source>
        <dbReference type="WBParaSite" id="TASK_0001006101-mRNA-1"/>
    </source>
</evidence>
<organism evidence="4">
    <name type="scientific">Taenia asiatica</name>
    <name type="common">Asian tapeworm</name>
    <dbReference type="NCBI Taxonomy" id="60517"/>
    <lineage>
        <taxon>Eukaryota</taxon>
        <taxon>Metazoa</taxon>
        <taxon>Spiralia</taxon>
        <taxon>Lophotrochozoa</taxon>
        <taxon>Platyhelminthes</taxon>
        <taxon>Cestoda</taxon>
        <taxon>Eucestoda</taxon>
        <taxon>Cyclophyllidea</taxon>
        <taxon>Taeniidae</taxon>
        <taxon>Taenia</taxon>
    </lineage>
</organism>
<sequence length="149" mass="16261">MQSLPTLICMFLLLALSSQPAFTAIMPDEEAVLKLKTGLYEGREEAMNAVGKEAFKESDENDKNESVVVVGLKSGVSLAAETGTNHAFHFQGILLVLVEDRLLLSDLSSAAYKAPEPISFKFNINMMLMQARRLEVGMPPPIHLAAIIN</sequence>
<feature type="signal peptide" evidence="1">
    <location>
        <begin position="1"/>
        <end position="23"/>
    </location>
</feature>
<keyword evidence="1" id="KW-0732">Signal</keyword>
<dbReference type="WBParaSite" id="TASK_0001006101-mRNA-1">
    <property type="protein sequence ID" value="TASK_0001006101-mRNA-1"/>
    <property type="gene ID" value="TASK_0001006101"/>
</dbReference>
<evidence type="ECO:0000256" key="1">
    <source>
        <dbReference type="SAM" id="SignalP"/>
    </source>
</evidence>
<proteinExistence type="predicted"/>
<dbReference type="AlphaFoldDB" id="A0A0R3WGR8"/>
<feature type="chain" id="PRO_5043132811" evidence="1">
    <location>
        <begin position="24"/>
        <end position="149"/>
    </location>
</feature>
<evidence type="ECO:0000313" key="3">
    <source>
        <dbReference type="Proteomes" id="UP000282613"/>
    </source>
</evidence>
<dbReference type="EMBL" id="UYRS01020154">
    <property type="protein sequence ID" value="VDK48142.1"/>
    <property type="molecule type" value="Genomic_DNA"/>
</dbReference>